<dbReference type="AlphaFoldDB" id="A0A091CD52"/>
<dbReference type="PATRIC" id="fig|1302649.3.peg.1365"/>
<keyword evidence="1 3" id="KW-0808">Transferase</keyword>
<dbReference type="Pfam" id="PF00275">
    <property type="entry name" value="EPSP_synthase"/>
    <property type="match status" value="1"/>
</dbReference>
<dbReference type="InterPro" id="IPR023193">
    <property type="entry name" value="EPSP_synthase_CS"/>
</dbReference>
<sequence>MKQMGANIQIVDNDLMNQSATLIISSSSLNAATIKGAMIPRLIDELPVIALLATQAQGTTIIKDAQELKVKETNRIDATAQELQKMGANIQATQDGLVIQGKTALHGAKVSSHGDHRIGMMLQIAALISKEEVQLENPEVIAISYPNFFQDIKQLVKRTE</sequence>
<dbReference type="Gene3D" id="3.65.10.10">
    <property type="entry name" value="Enolpyruvate transferase domain"/>
    <property type="match status" value="1"/>
</dbReference>
<dbReference type="SUPFAM" id="SSF55205">
    <property type="entry name" value="EPT/RTPC-like"/>
    <property type="match status" value="1"/>
</dbReference>
<dbReference type="InterPro" id="IPR001986">
    <property type="entry name" value="Enolpyruvate_Tfrase_dom"/>
</dbReference>
<evidence type="ECO:0000313" key="3">
    <source>
        <dbReference type="EMBL" id="KFN91478.1"/>
    </source>
</evidence>
<dbReference type="Proteomes" id="UP000029380">
    <property type="component" value="Unassembled WGS sequence"/>
</dbReference>
<comment type="caution">
    <text evidence="3">The sequence shown here is derived from an EMBL/GenBank/DDBJ whole genome shotgun (WGS) entry which is preliminary data.</text>
</comment>
<evidence type="ECO:0000313" key="4">
    <source>
        <dbReference type="Proteomes" id="UP000029380"/>
    </source>
</evidence>
<protein>
    <submittedName>
        <fullName evidence="3">5-enolpyruvylshikimate-3-phosphate synthase</fullName>
        <ecNumber evidence="3">2.5.-.-</ecNumber>
        <ecNumber evidence="3">2.5.1.-</ecNumber>
        <ecNumber evidence="3">2.5.1.19</ecNumber>
    </submittedName>
</protein>
<evidence type="ECO:0000256" key="1">
    <source>
        <dbReference type="ARBA" id="ARBA00022679"/>
    </source>
</evidence>
<proteinExistence type="predicted"/>
<dbReference type="PANTHER" id="PTHR21090">
    <property type="entry name" value="AROM/DEHYDROQUINATE SYNTHASE"/>
    <property type="match status" value="1"/>
</dbReference>
<dbReference type="GO" id="GO:0003866">
    <property type="term" value="F:3-phosphoshikimate 1-carboxyvinyltransferase activity"/>
    <property type="evidence" value="ECO:0007669"/>
    <property type="project" value="UniProtKB-EC"/>
</dbReference>
<dbReference type="EC" id="2.5.1.19" evidence="3"/>
<reference evidence="3 4" key="1">
    <citation type="submission" date="2014-08" db="EMBL/GenBank/DDBJ databases">
        <title>Genome sequence of Tetragenococcus muriaticus.</title>
        <authorList>
            <person name="Chuea-nongthon C."/>
            <person name="Rodtong S."/>
            <person name="Yongsawatdigul J."/>
            <person name="Steele J.L."/>
            <person name="Liu X.-y."/>
            <person name="Speers J."/>
            <person name="Glasner J.D."/>
            <person name="Neeno-Eckwall E.C."/>
        </authorList>
    </citation>
    <scope>NUCLEOTIDE SEQUENCE [LARGE SCALE GENOMIC DNA]</scope>
    <source>
        <strain evidence="3 4">PMC-11-5</strain>
    </source>
</reference>
<dbReference type="InterPro" id="IPR013792">
    <property type="entry name" value="RNA3'P_cycl/enolpyr_Trfase_a/b"/>
</dbReference>
<gene>
    <name evidence="3" type="ORF">TMUPMC115_1361</name>
</gene>
<dbReference type="GO" id="GO:0009423">
    <property type="term" value="P:chorismate biosynthetic process"/>
    <property type="evidence" value="ECO:0007669"/>
    <property type="project" value="TreeGrafter"/>
</dbReference>
<accession>A0A091CD52</accession>
<dbReference type="PROSITE" id="PS00885">
    <property type="entry name" value="EPSP_SYNTHASE_2"/>
    <property type="match status" value="1"/>
</dbReference>
<dbReference type="EC" id="2.5.-.-" evidence="3"/>
<evidence type="ECO:0000259" key="2">
    <source>
        <dbReference type="Pfam" id="PF00275"/>
    </source>
</evidence>
<name>A0A091CD52_9ENTE</name>
<dbReference type="EC" id="2.5.1.-" evidence="3"/>
<dbReference type="InterPro" id="IPR036968">
    <property type="entry name" value="Enolpyruvate_Tfrase_sf"/>
</dbReference>
<dbReference type="EMBL" id="JPVU01000148">
    <property type="protein sequence ID" value="KFN91478.1"/>
    <property type="molecule type" value="Genomic_DNA"/>
</dbReference>
<organism evidence="3 4">
    <name type="scientific">Tetragenococcus muriaticus PMC-11-5</name>
    <dbReference type="NCBI Taxonomy" id="1302649"/>
    <lineage>
        <taxon>Bacteria</taxon>
        <taxon>Bacillati</taxon>
        <taxon>Bacillota</taxon>
        <taxon>Bacilli</taxon>
        <taxon>Lactobacillales</taxon>
        <taxon>Enterococcaceae</taxon>
        <taxon>Tetragenococcus</taxon>
    </lineage>
</organism>
<dbReference type="PANTHER" id="PTHR21090:SF5">
    <property type="entry name" value="PENTAFUNCTIONAL AROM POLYPEPTIDE"/>
    <property type="match status" value="1"/>
</dbReference>
<feature type="domain" description="Enolpyruvate transferase" evidence="2">
    <location>
        <begin position="1"/>
        <end position="151"/>
    </location>
</feature>